<keyword evidence="3" id="KW-1185">Reference proteome</keyword>
<feature type="transmembrane region" description="Helical" evidence="1">
    <location>
        <begin position="62"/>
        <end position="82"/>
    </location>
</feature>
<evidence type="ECO:0000313" key="3">
    <source>
        <dbReference type="Proteomes" id="UP000640489"/>
    </source>
</evidence>
<dbReference type="EMBL" id="JADKPN010000010">
    <property type="protein sequence ID" value="MBF4764742.1"/>
    <property type="molecule type" value="Genomic_DNA"/>
</dbReference>
<feature type="transmembrane region" description="Helical" evidence="1">
    <location>
        <begin position="94"/>
        <end position="114"/>
    </location>
</feature>
<sequence length="119" mass="12920">MTTAAPDTDRTSRRRRWLGTAAVGTLALADFGAFLGMLGLVIDRFQRTHHDPRSSFLLWSDLGQPLAVGMWCLLVVNGLLLCGLRGTRQVGVGLLLAAVAFAVPVVLWAVWAILTFTWG</sequence>
<dbReference type="AlphaFoldDB" id="A0A930YFB5"/>
<organism evidence="2 3">
    <name type="scientific">Nocardioides islandensis</name>
    <dbReference type="NCBI Taxonomy" id="433663"/>
    <lineage>
        <taxon>Bacteria</taxon>
        <taxon>Bacillati</taxon>
        <taxon>Actinomycetota</taxon>
        <taxon>Actinomycetes</taxon>
        <taxon>Propionibacteriales</taxon>
        <taxon>Nocardioidaceae</taxon>
        <taxon>Nocardioides</taxon>
    </lineage>
</organism>
<feature type="transmembrane region" description="Helical" evidence="1">
    <location>
        <begin position="21"/>
        <end position="42"/>
    </location>
</feature>
<accession>A0A930YFB5</accession>
<proteinExistence type="predicted"/>
<keyword evidence="1" id="KW-1133">Transmembrane helix</keyword>
<keyword evidence="1" id="KW-0812">Transmembrane</keyword>
<keyword evidence="1" id="KW-0472">Membrane</keyword>
<dbReference type="Proteomes" id="UP000640489">
    <property type="component" value="Unassembled WGS sequence"/>
</dbReference>
<evidence type="ECO:0000256" key="1">
    <source>
        <dbReference type="SAM" id="Phobius"/>
    </source>
</evidence>
<reference evidence="2" key="1">
    <citation type="submission" date="2020-11" db="EMBL/GenBank/DDBJ databases">
        <title>Nocardioides sp. nov., isolated from Soil of Cynanchum wilfordii Hemsley rhizosphere.</title>
        <authorList>
            <person name="Lee J.-S."/>
            <person name="Suh M.K."/>
            <person name="Kim J.-S."/>
        </authorList>
    </citation>
    <scope>NUCLEOTIDE SEQUENCE</scope>
    <source>
        <strain evidence="2">KCTC 19275</strain>
    </source>
</reference>
<protein>
    <submittedName>
        <fullName evidence="2">Uncharacterized protein</fullName>
    </submittedName>
</protein>
<comment type="caution">
    <text evidence="2">The sequence shown here is derived from an EMBL/GenBank/DDBJ whole genome shotgun (WGS) entry which is preliminary data.</text>
</comment>
<gene>
    <name evidence="2" type="ORF">ISU07_16540</name>
</gene>
<dbReference type="RefSeq" id="WP_194707921.1">
    <property type="nucleotide sequence ID" value="NZ_JADKPN010000010.1"/>
</dbReference>
<name>A0A930YFB5_9ACTN</name>
<evidence type="ECO:0000313" key="2">
    <source>
        <dbReference type="EMBL" id="MBF4764742.1"/>
    </source>
</evidence>